<dbReference type="Pfam" id="PF02836">
    <property type="entry name" value="Glyco_hydro_2_C"/>
    <property type="match status" value="1"/>
</dbReference>
<dbReference type="AlphaFoldDB" id="A0A1I0Q640"/>
<dbReference type="InterPro" id="IPR008979">
    <property type="entry name" value="Galactose-bd-like_sf"/>
</dbReference>
<dbReference type="EMBL" id="FOIR01000002">
    <property type="protein sequence ID" value="SEW22411.1"/>
    <property type="molecule type" value="Genomic_DNA"/>
</dbReference>
<dbReference type="Gene3D" id="2.60.120.260">
    <property type="entry name" value="Galactose-binding domain-like"/>
    <property type="match status" value="1"/>
</dbReference>
<keyword evidence="5" id="KW-0326">Glycosidase</keyword>
<dbReference type="PANTHER" id="PTHR10066:SF67">
    <property type="entry name" value="BETA-GLUCURONIDASE"/>
    <property type="match status" value="1"/>
</dbReference>
<evidence type="ECO:0000313" key="10">
    <source>
        <dbReference type="EMBL" id="SEW22411.1"/>
    </source>
</evidence>
<protein>
    <recommendedName>
        <fullName evidence="3">Beta-glucuronidase</fullName>
        <ecNumber evidence="2">3.2.1.31</ecNumber>
    </recommendedName>
</protein>
<evidence type="ECO:0000313" key="11">
    <source>
        <dbReference type="Proteomes" id="UP000199437"/>
    </source>
</evidence>
<dbReference type="InterPro" id="IPR013783">
    <property type="entry name" value="Ig-like_fold"/>
</dbReference>
<dbReference type="Gene3D" id="2.60.40.10">
    <property type="entry name" value="Immunoglobulins"/>
    <property type="match status" value="1"/>
</dbReference>
<dbReference type="PRINTS" id="PR00132">
    <property type="entry name" value="GLHYDRLASE2"/>
</dbReference>
<proteinExistence type="inferred from homology"/>
<evidence type="ECO:0000259" key="7">
    <source>
        <dbReference type="Pfam" id="PF00703"/>
    </source>
</evidence>
<gene>
    <name evidence="10" type="ORF">SAMN05216290_2048</name>
</gene>
<dbReference type="Pfam" id="PF02837">
    <property type="entry name" value="Glyco_hydro_2_N"/>
    <property type="match status" value="1"/>
</dbReference>
<reference evidence="11" key="1">
    <citation type="submission" date="2016-10" db="EMBL/GenBank/DDBJ databases">
        <authorList>
            <person name="Varghese N."/>
            <person name="Submissions S."/>
        </authorList>
    </citation>
    <scope>NUCLEOTIDE SEQUENCE [LARGE SCALE GENOMIC DNA]</scope>
    <source>
        <strain evidence="11">CGMCC 1.12402</strain>
    </source>
</reference>
<dbReference type="RefSeq" id="WP_222843626.1">
    <property type="nucleotide sequence ID" value="NZ_FOIR01000002.1"/>
</dbReference>
<feature type="signal peptide" evidence="6">
    <location>
        <begin position="1"/>
        <end position="39"/>
    </location>
</feature>
<keyword evidence="6" id="KW-0732">Signal</keyword>
<keyword evidence="11" id="KW-1185">Reference proteome</keyword>
<feature type="domain" description="Glycosyl hydrolases family 2 sugar binding" evidence="9">
    <location>
        <begin position="52"/>
        <end position="228"/>
    </location>
</feature>
<dbReference type="Gene3D" id="3.20.20.80">
    <property type="entry name" value="Glycosidases"/>
    <property type="match status" value="1"/>
</dbReference>
<dbReference type="SUPFAM" id="SSF49785">
    <property type="entry name" value="Galactose-binding domain-like"/>
    <property type="match status" value="1"/>
</dbReference>
<dbReference type="InterPro" id="IPR006103">
    <property type="entry name" value="Glyco_hydro_2_cat"/>
</dbReference>
<dbReference type="EC" id="3.2.1.31" evidence="2"/>
<dbReference type="InterPro" id="IPR006101">
    <property type="entry name" value="Glyco_hydro_2"/>
</dbReference>
<dbReference type="PANTHER" id="PTHR10066">
    <property type="entry name" value="BETA-GLUCURONIDASE"/>
    <property type="match status" value="1"/>
</dbReference>
<dbReference type="InterPro" id="IPR036156">
    <property type="entry name" value="Beta-gal/glucu_dom_sf"/>
</dbReference>
<dbReference type="InterPro" id="IPR006102">
    <property type="entry name" value="Ig-like_GH2"/>
</dbReference>
<dbReference type="Proteomes" id="UP000199437">
    <property type="component" value="Unassembled WGS sequence"/>
</dbReference>
<dbReference type="SUPFAM" id="SSF49303">
    <property type="entry name" value="beta-Galactosidase/glucuronidase domain"/>
    <property type="match status" value="1"/>
</dbReference>
<name>A0A1I0Q640_9BACT</name>
<evidence type="ECO:0000259" key="8">
    <source>
        <dbReference type="Pfam" id="PF02836"/>
    </source>
</evidence>
<feature type="domain" description="Glycoside hydrolase family 2 immunoglobulin-like beta-sandwich" evidence="7">
    <location>
        <begin position="230"/>
        <end position="321"/>
    </location>
</feature>
<feature type="domain" description="Glycoside hydrolase family 2 catalytic" evidence="8">
    <location>
        <begin position="326"/>
        <end position="566"/>
    </location>
</feature>
<comment type="similarity">
    <text evidence="1">Belongs to the glycosyl hydrolase 2 family.</text>
</comment>
<evidence type="ECO:0000256" key="5">
    <source>
        <dbReference type="ARBA" id="ARBA00023295"/>
    </source>
</evidence>
<dbReference type="Pfam" id="PF00703">
    <property type="entry name" value="Glyco_hydro_2"/>
    <property type="match status" value="1"/>
</dbReference>
<sequence length="626" mass="71848">MKKTEFSLANCMALARTLWSSTKALTIALTLIALNSARAQQAVLHNAYARDFESLNGAWHYIVDPYENGYYDYRYQPFDQSENPSRSAFFMNSKALDKTDLIEYNFDESPTMNIPTDWNTADEKLFYYEGTVWFKKSFSHSQQEGKRYFLYFGAVNYKAEVYLNGEKLGTHVGGFTPFHYEVTDQLKEENFVVVKVDNKRAKEAVPTLNTDWWNYGGITRDVKLVSTPNTFIEDYQFVLEDMNSKTVQGSVTLTGNDVASKPVSIEIPELKVKESLTTNAQGIATFNFRAKKMTLWSPESPKTYQAIIQSGDDSLEDQIGFKSIQTEGQKIVLNGEPVFLRGISIHEEKLGGGRVSTKAEAKQLLTYAKELGCNYVRLAHYPHNEHMVRLADEMGIMLWEEIPVYWTIDWTNSETYANAEAQLTRMIQRDKNRAATIIWSMANETPVRAERNDFLTRLATKARSLDPTRLISAALEQSYDPNDGNIRSIDDPYAQVVDVLSFNQYTGWYGGTPESPRLVKWNIDIDKPVLVSEFGAGAKYGFHADKMTRWSEEYQAYLYQETIEMLNRIEQLQGFSPWILMDFRSPRRVLPGIQDNWNRKGLLSEKGEKKMAFSVLEKFYQEKAKQ</sequence>
<dbReference type="STRING" id="1267423.SAMN05216290_2048"/>
<evidence type="ECO:0000256" key="4">
    <source>
        <dbReference type="ARBA" id="ARBA00022801"/>
    </source>
</evidence>
<dbReference type="GO" id="GO:0030246">
    <property type="term" value="F:carbohydrate binding"/>
    <property type="evidence" value="ECO:0007669"/>
    <property type="project" value="TreeGrafter"/>
</dbReference>
<feature type="chain" id="PRO_5011543104" description="Beta-glucuronidase" evidence="6">
    <location>
        <begin position="40"/>
        <end position="626"/>
    </location>
</feature>
<organism evidence="10 11">
    <name type="scientific">Roseivirga pacifica</name>
    <dbReference type="NCBI Taxonomy" id="1267423"/>
    <lineage>
        <taxon>Bacteria</taxon>
        <taxon>Pseudomonadati</taxon>
        <taxon>Bacteroidota</taxon>
        <taxon>Cytophagia</taxon>
        <taxon>Cytophagales</taxon>
        <taxon>Roseivirgaceae</taxon>
        <taxon>Roseivirga</taxon>
    </lineage>
</organism>
<dbReference type="InterPro" id="IPR006104">
    <property type="entry name" value="Glyco_hydro_2_N"/>
</dbReference>
<evidence type="ECO:0000259" key="9">
    <source>
        <dbReference type="Pfam" id="PF02837"/>
    </source>
</evidence>
<dbReference type="GeneID" id="99986762"/>
<dbReference type="GO" id="GO:0019391">
    <property type="term" value="P:glucuronoside catabolic process"/>
    <property type="evidence" value="ECO:0007669"/>
    <property type="project" value="TreeGrafter"/>
</dbReference>
<evidence type="ECO:0000256" key="3">
    <source>
        <dbReference type="ARBA" id="ARBA00016205"/>
    </source>
</evidence>
<dbReference type="GO" id="GO:0005975">
    <property type="term" value="P:carbohydrate metabolic process"/>
    <property type="evidence" value="ECO:0007669"/>
    <property type="project" value="InterPro"/>
</dbReference>
<evidence type="ECO:0000256" key="6">
    <source>
        <dbReference type="SAM" id="SignalP"/>
    </source>
</evidence>
<keyword evidence="4" id="KW-0378">Hydrolase</keyword>
<accession>A0A1I0Q640</accession>
<evidence type="ECO:0000256" key="2">
    <source>
        <dbReference type="ARBA" id="ARBA00012761"/>
    </source>
</evidence>
<dbReference type="SUPFAM" id="SSF51445">
    <property type="entry name" value="(Trans)glycosidases"/>
    <property type="match status" value="1"/>
</dbReference>
<evidence type="ECO:0000256" key="1">
    <source>
        <dbReference type="ARBA" id="ARBA00007401"/>
    </source>
</evidence>
<dbReference type="InterPro" id="IPR017853">
    <property type="entry name" value="GH"/>
</dbReference>
<dbReference type="GO" id="GO:0004566">
    <property type="term" value="F:beta-glucuronidase activity"/>
    <property type="evidence" value="ECO:0007669"/>
    <property type="project" value="UniProtKB-EC"/>
</dbReference>